<dbReference type="InParanoid" id="A7E8E8"/>
<dbReference type="HOGENOM" id="CLU_013691_3_0_1"/>
<reference evidence="14" key="1">
    <citation type="journal article" date="2011" name="PLoS Genet.">
        <title>Genomic analysis of the necrotrophic fungal pathogens Sclerotinia sclerotiorum and Botrytis cinerea.</title>
        <authorList>
            <person name="Amselem J."/>
            <person name="Cuomo C.A."/>
            <person name="van Kan J.A."/>
            <person name="Viaud M."/>
            <person name="Benito E.P."/>
            <person name="Couloux A."/>
            <person name="Coutinho P.M."/>
            <person name="de Vries R.P."/>
            <person name="Dyer P.S."/>
            <person name="Fillinger S."/>
            <person name="Fournier E."/>
            <person name="Gout L."/>
            <person name="Hahn M."/>
            <person name="Kohn L."/>
            <person name="Lapalu N."/>
            <person name="Plummer K.M."/>
            <person name="Pradier J.M."/>
            <person name="Quevillon E."/>
            <person name="Sharon A."/>
            <person name="Simon A."/>
            <person name="ten Have A."/>
            <person name="Tudzynski B."/>
            <person name="Tudzynski P."/>
            <person name="Wincker P."/>
            <person name="Andrew M."/>
            <person name="Anthouard V."/>
            <person name="Beever R.E."/>
            <person name="Beffa R."/>
            <person name="Benoit I."/>
            <person name="Bouzid O."/>
            <person name="Brault B."/>
            <person name="Chen Z."/>
            <person name="Choquer M."/>
            <person name="Collemare J."/>
            <person name="Cotton P."/>
            <person name="Danchin E.G."/>
            <person name="Da Silva C."/>
            <person name="Gautier A."/>
            <person name="Giraud C."/>
            <person name="Giraud T."/>
            <person name="Gonzalez C."/>
            <person name="Grossetete S."/>
            <person name="Guldener U."/>
            <person name="Henrissat B."/>
            <person name="Howlett B.J."/>
            <person name="Kodira C."/>
            <person name="Kretschmer M."/>
            <person name="Lappartient A."/>
            <person name="Leroch M."/>
            <person name="Levis C."/>
            <person name="Mauceli E."/>
            <person name="Neuveglise C."/>
            <person name="Oeser B."/>
            <person name="Pearson M."/>
            <person name="Poulain J."/>
            <person name="Poussereau N."/>
            <person name="Quesneville H."/>
            <person name="Rascle C."/>
            <person name="Schumacher J."/>
            <person name="Segurens B."/>
            <person name="Sexton A."/>
            <person name="Silva E."/>
            <person name="Sirven C."/>
            <person name="Soanes D.M."/>
            <person name="Talbot N.J."/>
            <person name="Templeton M."/>
            <person name="Yandava C."/>
            <person name="Yarden O."/>
            <person name="Zeng Q."/>
            <person name="Rollins J.A."/>
            <person name="Lebrun M.H."/>
            <person name="Dickman M."/>
        </authorList>
    </citation>
    <scope>NUCLEOTIDE SEQUENCE [LARGE SCALE GENOMIC DNA]</scope>
    <source>
        <strain evidence="14">ATCC 18683 / 1980 / Ss-1</strain>
    </source>
</reference>
<keyword evidence="6" id="KW-0186">Copper</keyword>
<feature type="domain" description="Tyrosinase copper-binding" evidence="12">
    <location>
        <begin position="316"/>
        <end position="327"/>
    </location>
</feature>
<evidence type="ECO:0000256" key="10">
    <source>
        <dbReference type="ARBA" id="ARBA00048881"/>
    </source>
</evidence>
<gene>
    <name evidence="13" type="ORF">SS1G_01576</name>
</gene>
<dbReference type="GO" id="GO:0042438">
    <property type="term" value="P:melanin biosynthetic process"/>
    <property type="evidence" value="ECO:0007669"/>
    <property type="project" value="UniProtKB-KW"/>
</dbReference>
<dbReference type="SUPFAM" id="SSF48056">
    <property type="entry name" value="Di-copper centre-containing domain"/>
    <property type="match status" value="1"/>
</dbReference>
<dbReference type="PANTHER" id="PTHR11474:SF76">
    <property type="entry name" value="SHKT DOMAIN-CONTAINING PROTEIN"/>
    <property type="match status" value="1"/>
</dbReference>
<dbReference type="Gene3D" id="1.10.1280.10">
    <property type="entry name" value="Di-copper center containing domain from catechol oxidase"/>
    <property type="match status" value="1"/>
</dbReference>
<evidence type="ECO:0000259" key="12">
    <source>
        <dbReference type="PROSITE" id="PS00498"/>
    </source>
</evidence>
<dbReference type="Pfam" id="PF18132">
    <property type="entry name" value="Tyrosinase_C"/>
    <property type="match status" value="1"/>
</dbReference>
<evidence type="ECO:0000256" key="1">
    <source>
        <dbReference type="ARBA" id="ARBA00001973"/>
    </source>
</evidence>
<dbReference type="GO" id="GO:0046872">
    <property type="term" value="F:metal ion binding"/>
    <property type="evidence" value="ECO:0007669"/>
    <property type="project" value="UniProtKB-KW"/>
</dbReference>
<dbReference type="GO" id="GO:0004503">
    <property type="term" value="F:tyrosinase activity"/>
    <property type="evidence" value="ECO:0007669"/>
    <property type="project" value="UniProtKB-EC"/>
</dbReference>
<comment type="similarity">
    <text evidence="2">Belongs to the tyrosinase family.</text>
</comment>
<feature type="chain" id="PRO_5002708226" description="tyrosinase" evidence="11">
    <location>
        <begin position="22"/>
        <end position="602"/>
    </location>
</feature>
<dbReference type="AlphaFoldDB" id="A7E8E8"/>
<evidence type="ECO:0000256" key="9">
    <source>
        <dbReference type="ARBA" id="ARBA00048233"/>
    </source>
</evidence>
<dbReference type="Proteomes" id="UP000001312">
    <property type="component" value="Unassembled WGS sequence"/>
</dbReference>
<evidence type="ECO:0000256" key="5">
    <source>
        <dbReference type="ARBA" id="ARBA00023002"/>
    </source>
</evidence>
<comment type="catalytic activity">
    <reaction evidence="10">
        <text>L-tyrosine + O2 = L-dopaquinone + H2O</text>
        <dbReference type="Rhea" id="RHEA:18117"/>
        <dbReference type="ChEBI" id="CHEBI:15377"/>
        <dbReference type="ChEBI" id="CHEBI:15379"/>
        <dbReference type="ChEBI" id="CHEBI:57924"/>
        <dbReference type="ChEBI" id="CHEBI:58315"/>
        <dbReference type="EC" id="1.14.18.1"/>
    </reaction>
</comment>
<keyword evidence="8" id="KW-0470">Melanin biosynthesis</keyword>
<dbReference type="KEGG" id="ssl:SS1G_01576"/>
<keyword evidence="14" id="KW-1185">Reference proteome</keyword>
<comment type="catalytic activity">
    <reaction evidence="9">
        <text>2 L-dopa + O2 = 2 L-dopaquinone + 2 H2O</text>
        <dbReference type="Rhea" id="RHEA:34287"/>
        <dbReference type="ChEBI" id="CHEBI:15377"/>
        <dbReference type="ChEBI" id="CHEBI:15379"/>
        <dbReference type="ChEBI" id="CHEBI:57504"/>
        <dbReference type="ChEBI" id="CHEBI:57924"/>
        <dbReference type="EC" id="1.14.18.1"/>
    </reaction>
</comment>
<dbReference type="RefSeq" id="XP_001597382.1">
    <property type="nucleotide sequence ID" value="XM_001597332.1"/>
</dbReference>
<dbReference type="PRINTS" id="PR00092">
    <property type="entry name" value="TYROSINASE"/>
</dbReference>
<feature type="signal peptide" evidence="11">
    <location>
        <begin position="1"/>
        <end position="21"/>
    </location>
</feature>
<dbReference type="Gene3D" id="2.60.310.20">
    <property type="match status" value="1"/>
</dbReference>
<evidence type="ECO:0000313" key="14">
    <source>
        <dbReference type="Proteomes" id="UP000001312"/>
    </source>
</evidence>
<organism evidence="13 14">
    <name type="scientific">Sclerotinia sclerotiorum (strain ATCC 18683 / 1980 / Ss-1)</name>
    <name type="common">White mold</name>
    <name type="synonym">Whetzelinia sclerotiorum</name>
    <dbReference type="NCBI Taxonomy" id="665079"/>
    <lineage>
        <taxon>Eukaryota</taxon>
        <taxon>Fungi</taxon>
        <taxon>Dikarya</taxon>
        <taxon>Ascomycota</taxon>
        <taxon>Pezizomycotina</taxon>
        <taxon>Leotiomycetes</taxon>
        <taxon>Helotiales</taxon>
        <taxon>Sclerotiniaceae</taxon>
        <taxon>Sclerotinia</taxon>
    </lineage>
</organism>
<dbReference type="PANTHER" id="PTHR11474">
    <property type="entry name" value="TYROSINASE FAMILY MEMBER"/>
    <property type="match status" value="1"/>
</dbReference>
<name>A7E8E8_SCLS1</name>
<evidence type="ECO:0000256" key="6">
    <source>
        <dbReference type="ARBA" id="ARBA00023008"/>
    </source>
</evidence>
<dbReference type="InterPro" id="IPR041640">
    <property type="entry name" value="Tyrosinase_C"/>
</dbReference>
<evidence type="ECO:0000256" key="7">
    <source>
        <dbReference type="ARBA" id="ARBA00023033"/>
    </source>
</evidence>
<dbReference type="InterPro" id="IPR002227">
    <property type="entry name" value="Tyrosinase_Cu-bd"/>
</dbReference>
<dbReference type="EMBL" id="CH476622">
    <property type="protein sequence ID" value="EDN96650.1"/>
    <property type="molecule type" value="Genomic_DNA"/>
</dbReference>
<evidence type="ECO:0000256" key="4">
    <source>
        <dbReference type="ARBA" id="ARBA00022723"/>
    </source>
</evidence>
<dbReference type="eggNOG" id="ENOG502R1BY">
    <property type="taxonomic scope" value="Eukaryota"/>
</dbReference>
<keyword evidence="5" id="KW-0560">Oxidoreductase</keyword>
<evidence type="ECO:0000256" key="2">
    <source>
        <dbReference type="ARBA" id="ARBA00009928"/>
    </source>
</evidence>
<dbReference type="SMR" id="A7E8E8"/>
<keyword evidence="11" id="KW-0732">Signal</keyword>
<dbReference type="EC" id="1.14.18.1" evidence="3"/>
<dbReference type="InterPro" id="IPR008922">
    <property type="entry name" value="Di-copper_centre_dom_sf"/>
</dbReference>
<comment type="cofactor">
    <cofactor evidence="1">
        <name>Cu(2+)</name>
        <dbReference type="ChEBI" id="CHEBI:29036"/>
    </cofactor>
</comment>
<dbReference type="InterPro" id="IPR050316">
    <property type="entry name" value="Tyrosinase/Hemocyanin"/>
</dbReference>
<dbReference type="STRING" id="665079.A7E8E8"/>
<evidence type="ECO:0000313" key="13">
    <source>
        <dbReference type="EMBL" id="EDN96650.1"/>
    </source>
</evidence>
<sequence length="602" mass="66104">MASHLINWLGALTFLLSSVIASPLSKTGNLKARADTFAITGVQDGGIQPRLEIRSLAANPIQWNLFLLAMVEYQATEQNDLLSYYQIAGIHGFPLVAWDGVQATASGNTGYCTHGSNLFGPWHRPYLAVFEQQLHAWGVKIAQQFNGSDSEAYLQASSTLRVPYWDWAANPANNGPILAEVLSNPTASVTYPNGSTATISNPLFSYNFHPLVPSDFRNGYPYSVYDTTLRWPTSDTAAATSQNDQVESQLEANLRNFRTQIMTLFANWQPYNHFSNKGSGSSGFGNIESIHDTVHTLTGGLIYPGHMSIVPVAAFDPIFWFHHANVDRLLAIWQAVYPDSYVETARQGAATWTISRGSYQDQNSPLTPFHQDTNGKFFSPADVRNVETLGYSYPEIINHPDNTTLQQNILALYAGSPAFKKRQAATPSRPRDWIVKIDLPWTALNGTYSVGVFLGKTQASPPSWAKDPSFVGMHATLGTQSMTPNDVVASSNVHLTDALIQKHDEGTLPDLNEDTIVDYLTANLEWKAQKGGQEIDIKTLQGAVVKVESVEVAAPAALGTFANFKWVDVSRTVDQVVNIQRAVKELLCLSSPVSPLNKNPTR</sequence>
<dbReference type="OMA" id="VQGTGVH"/>
<dbReference type="GeneID" id="5493296"/>
<evidence type="ECO:0000256" key="11">
    <source>
        <dbReference type="SAM" id="SignalP"/>
    </source>
</evidence>
<accession>A7E8E8</accession>
<keyword evidence="7" id="KW-0503">Monooxygenase</keyword>
<protein>
    <recommendedName>
        <fullName evidence="3">tyrosinase</fullName>
        <ecNumber evidence="3">1.14.18.1</ecNumber>
    </recommendedName>
</protein>
<keyword evidence="4" id="KW-0479">Metal-binding</keyword>
<proteinExistence type="inferred from homology"/>
<evidence type="ECO:0000256" key="8">
    <source>
        <dbReference type="ARBA" id="ARBA00023101"/>
    </source>
</evidence>
<evidence type="ECO:0000256" key="3">
    <source>
        <dbReference type="ARBA" id="ARBA00011906"/>
    </source>
</evidence>
<dbReference type="Pfam" id="PF00264">
    <property type="entry name" value="Tyrosinase"/>
    <property type="match status" value="1"/>
</dbReference>
<dbReference type="PROSITE" id="PS00498">
    <property type="entry name" value="TYROSINASE_2"/>
    <property type="match status" value="1"/>
</dbReference>